<dbReference type="EMBL" id="QYUR01000002">
    <property type="protein sequence ID" value="RJG12167.1"/>
    <property type="molecule type" value="Genomic_DNA"/>
</dbReference>
<dbReference type="Proteomes" id="UP000284021">
    <property type="component" value="Unassembled WGS sequence"/>
</dbReference>
<accession>A0A418XI98</accession>
<gene>
    <name evidence="2" type="ORF">D3879_02255</name>
</gene>
<keyword evidence="3" id="KW-1185">Reference proteome</keyword>
<feature type="compositionally biased region" description="Basic and acidic residues" evidence="1">
    <location>
        <begin position="1"/>
        <end position="15"/>
    </location>
</feature>
<proteinExistence type="predicted"/>
<reference evidence="2 3" key="1">
    <citation type="submission" date="2018-09" db="EMBL/GenBank/DDBJ databases">
        <authorList>
            <person name="Zhu H."/>
        </authorList>
    </citation>
    <scope>NUCLEOTIDE SEQUENCE [LARGE SCALE GENOMIC DNA]</scope>
    <source>
        <strain evidence="2 3">K1S02-6</strain>
    </source>
</reference>
<organism evidence="2 3">
    <name type="scientific">Pseudomonas cavernicola</name>
    <dbReference type="NCBI Taxonomy" id="2320866"/>
    <lineage>
        <taxon>Bacteria</taxon>
        <taxon>Pseudomonadati</taxon>
        <taxon>Pseudomonadota</taxon>
        <taxon>Gammaproteobacteria</taxon>
        <taxon>Pseudomonadales</taxon>
        <taxon>Pseudomonadaceae</taxon>
        <taxon>Pseudomonas</taxon>
    </lineage>
</organism>
<feature type="region of interest" description="Disordered" evidence="1">
    <location>
        <begin position="1"/>
        <end position="23"/>
    </location>
</feature>
<dbReference type="AlphaFoldDB" id="A0A418XI98"/>
<evidence type="ECO:0000256" key="1">
    <source>
        <dbReference type="SAM" id="MobiDB-lite"/>
    </source>
</evidence>
<evidence type="ECO:0000313" key="2">
    <source>
        <dbReference type="EMBL" id="RJG12167.1"/>
    </source>
</evidence>
<sequence>MKTCERRSGKAKTGEEAELTAVNEHSEPVFNAASPMRSSFHAAFIQRADILLPPGRNRISR</sequence>
<name>A0A418XI98_9PSED</name>
<protein>
    <submittedName>
        <fullName evidence="2">Uncharacterized protein</fullName>
    </submittedName>
</protein>
<evidence type="ECO:0000313" key="3">
    <source>
        <dbReference type="Proteomes" id="UP000284021"/>
    </source>
</evidence>
<comment type="caution">
    <text evidence="2">The sequence shown here is derived from an EMBL/GenBank/DDBJ whole genome shotgun (WGS) entry which is preliminary data.</text>
</comment>